<dbReference type="Gene3D" id="3.40.50.2000">
    <property type="entry name" value="Glycogen Phosphorylase B"/>
    <property type="match status" value="1"/>
</dbReference>
<dbReference type="EMBL" id="JRHA01000003">
    <property type="protein sequence ID" value="PQK11546.1"/>
    <property type="molecule type" value="Genomic_DNA"/>
</dbReference>
<name>A0A2S7Y5U4_BEABA</name>
<evidence type="ECO:0000313" key="10">
    <source>
        <dbReference type="Proteomes" id="UP000237441"/>
    </source>
</evidence>
<evidence type="ECO:0000256" key="4">
    <source>
        <dbReference type="ARBA" id="ARBA00024804"/>
    </source>
</evidence>
<keyword evidence="7" id="KW-0808">Transferase</keyword>
<evidence type="ECO:0000256" key="7">
    <source>
        <dbReference type="RuleBase" id="RU362128"/>
    </source>
</evidence>
<reference evidence="9 10" key="1">
    <citation type="submission" date="2016-07" db="EMBL/GenBank/DDBJ databases">
        <title>Comparative genomics of the entomopathogenic fungus Beauveria bassiana.</title>
        <authorList>
            <person name="Valero Jimenez C.A."/>
            <person name="Zwaan B.J."/>
            <person name="Van Kan J.A."/>
            <person name="Takken W."/>
            <person name="Debets A.J."/>
            <person name="Schoustra S.E."/>
            <person name="Koenraadt C.J."/>
        </authorList>
    </citation>
    <scope>NUCLEOTIDE SEQUENCE [LARGE SCALE GENOMIC DNA]</scope>
    <source>
        <strain evidence="9 10">ARSEF 8028</strain>
    </source>
</reference>
<dbReference type="GO" id="GO:0004577">
    <property type="term" value="F:N-acetylglucosaminyldiphosphodolichol N-acetylglucosaminyltransferase activity"/>
    <property type="evidence" value="ECO:0007669"/>
    <property type="project" value="UniProtKB-EC"/>
</dbReference>
<dbReference type="InterPro" id="IPR052474">
    <property type="entry name" value="UDP-GlcNAc_transferase"/>
</dbReference>
<comment type="subunit">
    <text evidence="1 7">Heterodimer with ALG14 to form a functional enzyme.</text>
</comment>
<evidence type="ECO:0000256" key="3">
    <source>
        <dbReference type="ARBA" id="ARBA00017468"/>
    </source>
</evidence>
<protein>
    <recommendedName>
        <fullName evidence="3 7">UDP-N-acetylglucosamine transferase subunit ALG13</fullName>
        <ecNumber evidence="2 7">2.4.1.141</ecNumber>
    </recommendedName>
    <alternativeName>
        <fullName evidence="5 7">Asparagine-linked glycosylation protein 13</fullName>
    </alternativeName>
</protein>
<dbReference type="Pfam" id="PF04101">
    <property type="entry name" value="Glyco_tran_28_C"/>
    <property type="match status" value="1"/>
</dbReference>
<dbReference type="InterPro" id="IPR007235">
    <property type="entry name" value="Glyco_trans_28_C"/>
</dbReference>
<evidence type="ECO:0000259" key="8">
    <source>
        <dbReference type="Pfam" id="PF04101"/>
    </source>
</evidence>
<dbReference type="SUPFAM" id="SSF53756">
    <property type="entry name" value="UDP-Glycosyltransferase/glycogen phosphorylase"/>
    <property type="match status" value="1"/>
</dbReference>
<comment type="caution">
    <text evidence="9">The sequence shown here is derived from an EMBL/GenBank/DDBJ whole genome shotgun (WGS) entry which is preliminary data.</text>
</comment>
<dbReference type="OrthoDB" id="20273at2759"/>
<dbReference type="PANTHER" id="PTHR47043:SF1">
    <property type="entry name" value="UDP-N-ACETYLGLUCOSAMINE TRANSFERASE SUBUNIT ALG13"/>
    <property type="match status" value="1"/>
</dbReference>
<keyword evidence="7" id="KW-0328">Glycosyltransferase</keyword>
<comment type="catalytic activity">
    <reaction evidence="6">
        <text>an N-acetyl-alpha-D-glucosaminyl-diphospho-di-trans,poly-cis-dolichol + UDP-N-acetyl-alpha-D-glucosamine = an N,N'-diacetylchitobiosyl-diphospho-di-trans,poly-cis-dolichol + UDP + H(+)</text>
        <dbReference type="Rhea" id="RHEA:23380"/>
        <dbReference type="Rhea" id="RHEA-COMP:19507"/>
        <dbReference type="Rhea" id="RHEA-COMP:19510"/>
        <dbReference type="ChEBI" id="CHEBI:15378"/>
        <dbReference type="ChEBI" id="CHEBI:57269"/>
        <dbReference type="ChEBI" id="CHEBI:57705"/>
        <dbReference type="ChEBI" id="CHEBI:58223"/>
        <dbReference type="ChEBI" id="CHEBI:58427"/>
        <dbReference type="EC" id="2.4.1.141"/>
    </reaction>
</comment>
<accession>A0A2S7Y5U4</accession>
<proteinExistence type="inferred from homology"/>
<keyword evidence="7" id="KW-0256">Endoplasmic reticulum</keyword>
<gene>
    <name evidence="7" type="primary">ALG13</name>
    <name evidence="9" type="ORF">BB8028_0003g01710</name>
</gene>
<evidence type="ECO:0000256" key="1">
    <source>
        <dbReference type="ARBA" id="ARBA00011198"/>
    </source>
</evidence>
<evidence type="ECO:0000256" key="2">
    <source>
        <dbReference type="ARBA" id="ARBA00012614"/>
    </source>
</evidence>
<dbReference type="AlphaFoldDB" id="A0A2S7Y5U4"/>
<sequence length="212" mass="23387">MNKMAAAKGTRRYCLVTVGATVGFKKLTAAVLEPDFWRHLAGHDFTELRVQCGPDSSWAAAKVESQKDEIPAPLTIQIFASRNNLLMEEMILCKASGDERSKGLIIGHAGTGTILDAWRLDVPMIVVPNTDLLDDHQTEMAKHLAKEGYATQAKAELFDLKEAVDKAKLLLEENQSRNPPHAISSGGKPAIRLWDIVPEEVQQEQNQQMATD</sequence>
<feature type="domain" description="Glycosyl transferase family 28 C-terminal" evidence="8">
    <location>
        <begin position="14"/>
        <end position="172"/>
    </location>
</feature>
<dbReference type="EC" id="2.4.1.141" evidence="2 7"/>
<evidence type="ECO:0000256" key="5">
    <source>
        <dbReference type="ARBA" id="ARBA00032061"/>
    </source>
</evidence>
<dbReference type="GO" id="GO:0006488">
    <property type="term" value="P:dolichol-linked oligosaccharide biosynthetic process"/>
    <property type="evidence" value="ECO:0007669"/>
    <property type="project" value="TreeGrafter"/>
</dbReference>
<comment type="function">
    <text evidence="4 7">Involved in protein N-glycosylation. Essential for the second step of the dolichol-linked oligosaccharide pathway.</text>
</comment>
<comment type="similarity">
    <text evidence="7">Belongs to the glycosyltransferase 28 family.</text>
</comment>
<dbReference type="PANTHER" id="PTHR47043">
    <property type="entry name" value="UDP-N-ACETYLGLUCOSAMINE TRANSFERASE SUBUNIT ALG13"/>
    <property type="match status" value="1"/>
</dbReference>
<dbReference type="GO" id="GO:0043541">
    <property type="term" value="C:UDP-N-acetylglucosamine transferase complex"/>
    <property type="evidence" value="ECO:0007669"/>
    <property type="project" value="TreeGrafter"/>
</dbReference>
<dbReference type="Proteomes" id="UP000237441">
    <property type="component" value="Unassembled WGS sequence"/>
</dbReference>
<organism evidence="9 10">
    <name type="scientific">Beauveria bassiana</name>
    <name type="common">White muscardine disease fungus</name>
    <name type="synonym">Tritirachium shiotae</name>
    <dbReference type="NCBI Taxonomy" id="176275"/>
    <lineage>
        <taxon>Eukaryota</taxon>
        <taxon>Fungi</taxon>
        <taxon>Dikarya</taxon>
        <taxon>Ascomycota</taxon>
        <taxon>Pezizomycotina</taxon>
        <taxon>Sordariomycetes</taxon>
        <taxon>Hypocreomycetidae</taxon>
        <taxon>Hypocreales</taxon>
        <taxon>Cordycipitaceae</taxon>
        <taxon>Beauveria</taxon>
    </lineage>
</organism>
<evidence type="ECO:0000313" key="9">
    <source>
        <dbReference type="EMBL" id="PQK11546.1"/>
    </source>
</evidence>
<comment type="subcellular location">
    <subcellularLocation>
        <location evidence="7">Endoplasmic reticulum</location>
    </subcellularLocation>
</comment>
<evidence type="ECO:0000256" key="6">
    <source>
        <dbReference type="ARBA" id="ARBA00048184"/>
    </source>
</evidence>